<organism evidence="3 4">
    <name type="scientific">Flagellimonas taeanensis</name>
    <dbReference type="NCBI Taxonomy" id="1005926"/>
    <lineage>
        <taxon>Bacteria</taxon>
        <taxon>Pseudomonadati</taxon>
        <taxon>Bacteroidota</taxon>
        <taxon>Flavobacteriia</taxon>
        <taxon>Flavobacteriales</taxon>
        <taxon>Flavobacteriaceae</taxon>
        <taxon>Flagellimonas</taxon>
    </lineage>
</organism>
<dbReference type="Proteomes" id="UP000184031">
    <property type="component" value="Unassembled WGS sequence"/>
</dbReference>
<keyword evidence="5" id="KW-1185">Reference proteome</keyword>
<sequence>MKNCTLIIMVLFIQMGLEAQWVDNGSSITTNDNVGIGTTNPGERFQIGNVFAFHDGGDDYLAFRSSYSDFGQSGWNYLEDGKSAFAISGVGNIHFRIASGTGKVRGDVISWLIPMTITTDGNIGINTTLPDAKLAVNGNIHAKEVKVDLVGWPDYVFKKGYDLPTLEEVEMHIKEKGHLINIPSAKEVEENGIELGEMNMKLLEKIEELTLYIIELKVNSEKEISLLKTEIEKLKKK</sequence>
<dbReference type="EMBL" id="FRAT01000018">
    <property type="protein sequence ID" value="SHL72142.1"/>
    <property type="molecule type" value="Genomic_DNA"/>
</dbReference>
<feature type="signal peptide" evidence="1">
    <location>
        <begin position="1"/>
        <end position="19"/>
    </location>
</feature>
<evidence type="ECO:0000256" key="1">
    <source>
        <dbReference type="SAM" id="SignalP"/>
    </source>
</evidence>
<protein>
    <recommendedName>
        <fullName evidence="6">Chaperone of endosialidase</fullName>
    </recommendedName>
</protein>
<comment type="caution">
    <text evidence="3">The sequence shown here is derived from an EMBL/GenBank/DDBJ whole genome shotgun (WGS) entry which is preliminary data.</text>
</comment>
<evidence type="ECO:0008006" key="6">
    <source>
        <dbReference type="Google" id="ProtNLM"/>
    </source>
</evidence>
<dbReference type="STRING" id="1055723.SAMN05216293_4141"/>
<evidence type="ECO:0000313" key="2">
    <source>
        <dbReference type="EMBL" id="SFC66629.1"/>
    </source>
</evidence>
<reference evidence="3 4" key="1">
    <citation type="submission" date="2016-11" db="EMBL/GenBank/DDBJ databases">
        <authorList>
            <person name="Varghese N."/>
            <person name="Submissions S."/>
        </authorList>
    </citation>
    <scope>NUCLEOTIDE SEQUENCE [LARGE SCALE GENOMIC DNA]</scope>
    <source>
        <strain evidence="3 4">CGMCC 1.12174</strain>
        <strain evidence="2 5">DSM 26351</strain>
    </source>
</reference>
<dbReference type="Proteomes" id="UP000198940">
    <property type="component" value="Unassembled WGS sequence"/>
</dbReference>
<dbReference type="AlphaFoldDB" id="A0A1M7CY20"/>
<gene>
    <name evidence="2" type="ORF">SAMN04487891_1203</name>
    <name evidence="3" type="ORF">SAMN05216293_4141</name>
</gene>
<evidence type="ECO:0000313" key="4">
    <source>
        <dbReference type="Proteomes" id="UP000184031"/>
    </source>
</evidence>
<evidence type="ECO:0000313" key="3">
    <source>
        <dbReference type="EMBL" id="SHL72142.1"/>
    </source>
</evidence>
<accession>A0A1M7CY20</accession>
<name>A0A1M7CY20_9FLAO</name>
<keyword evidence="1" id="KW-0732">Signal</keyword>
<dbReference type="EMBL" id="FOKU01000020">
    <property type="protein sequence ID" value="SFC66629.1"/>
    <property type="molecule type" value="Genomic_DNA"/>
</dbReference>
<proteinExistence type="predicted"/>
<feature type="chain" id="PRO_5009924795" description="Chaperone of endosialidase" evidence="1">
    <location>
        <begin position="20"/>
        <end position="237"/>
    </location>
</feature>
<evidence type="ECO:0000313" key="5">
    <source>
        <dbReference type="Proteomes" id="UP000198940"/>
    </source>
</evidence>
<dbReference type="RefSeq" id="WP_177190130.1">
    <property type="nucleotide sequence ID" value="NZ_FOKU01000020.1"/>
</dbReference>